<dbReference type="NCBIfam" id="NF008702">
    <property type="entry name" value="PRK11713.6-1"/>
    <property type="match status" value="1"/>
</dbReference>
<evidence type="ECO:0000256" key="3">
    <source>
        <dbReference type="ARBA" id="ARBA00022490"/>
    </source>
</evidence>
<evidence type="ECO:0000256" key="6">
    <source>
        <dbReference type="ARBA" id="ARBA00022679"/>
    </source>
</evidence>
<evidence type="ECO:0000256" key="1">
    <source>
        <dbReference type="ARBA" id="ARBA00004496"/>
    </source>
</evidence>
<comment type="subcellular location">
    <subcellularLocation>
        <location evidence="1 10">Cytoplasm</location>
    </subcellularLocation>
</comment>
<gene>
    <name evidence="13" type="ORF">CLV58_103246</name>
</gene>
<dbReference type="InterPro" id="IPR029028">
    <property type="entry name" value="Alpha/beta_knot_MTases"/>
</dbReference>
<dbReference type="InterPro" id="IPR046887">
    <property type="entry name" value="RsmE_PUA-like"/>
</dbReference>
<dbReference type="SUPFAM" id="SSF88697">
    <property type="entry name" value="PUA domain-like"/>
    <property type="match status" value="1"/>
</dbReference>
<dbReference type="Proteomes" id="UP000238375">
    <property type="component" value="Unassembled WGS sequence"/>
</dbReference>
<dbReference type="PANTHER" id="PTHR30027:SF3">
    <property type="entry name" value="16S RRNA (URACIL(1498)-N(3))-METHYLTRANSFERASE"/>
    <property type="match status" value="1"/>
</dbReference>
<dbReference type="CDD" id="cd18084">
    <property type="entry name" value="RsmE-like"/>
    <property type="match status" value="1"/>
</dbReference>
<evidence type="ECO:0000256" key="10">
    <source>
        <dbReference type="PIRNR" id="PIRNR015601"/>
    </source>
</evidence>
<evidence type="ECO:0000256" key="8">
    <source>
        <dbReference type="ARBA" id="ARBA00025699"/>
    </source>
</evidence>
<proteinExistence type="inferred from homology"/>
<dbReference type="GO" id="GO:0005737">
    <property type="term" value="C:cytoplasm"/>
    <property type="evidence" value="ECO:0007669"/>
    <property type="project" value="UniProtKB-SubCell"/>
</dbReference>
<evidence type="ECO:0000259" key="11">
    <source>
        <dbReference type="Pfam" id="PF04452"/>
    </source>
</evidence>
<dbReference type="Pfam" id="PF20260">
    <property type="entry name" value="PUA_4"/>
    <property type="match status" value="1"/>
</dbReference>
<comment type="function">
    <text evidence="8 10">Specifically methylates the N3 position of the uracil ring of uridine 1498 (m3U1498) in 16S rRNA. Acts on the fully assembled 30S ribosomal subunit.</text>
</comment>
<name>A0A2T0TF31_9BACT</name>
<dbReference type="GO" id="GO:0070042">
    <property type="term" value="F:rRNA (uridine-N3-)-methyltransferase activity"/>
    <property type="evidence" value="ECO:0007669"/>
    <property type="project" value="TreeGrafter"/>
</dbReference>
<evidence type="ECO:0000313" key="13">
    <source>
        <dbReference type="EMBL" id="PRY44277.1"/>
    </source>
</evidence>
<evidence type="ECO:0000256" key="5">
    <source>
        <dbReference type="ARBA" id="ARBA00022603"/>
    </source>
</evidence>
<evidence type="ECO:0000256" key="9">
    <source>
        <dbReference type="ARBA" id="ARBA00047944"/>
    </source>
</evidence>
<keyword evidence="7 10" id="KW-0949">S-adenosyl-L-methionine</keyword>
<evidence type="ECO:0000256" key="2">
    <source>
        <dbReference type="ARBA" id="ARBA00005528"/>
    </source>
</evidence>
<dbReference type="EMBL" id="PVTE01000003">
    <property type="protein sequence ID" value="PRY44277.1"/>
    <property type="molecule type" value="Genomic_DNA"/>
</dbReference>
<accession>A0A2T0TF31</accession>
<keyword evidence="14" id="KW-1185">Reference proteome</keyword>
<dbReference type="Pfam" id="PF04452">
    <property type="entry name" value="Methyltrans_RNA"/>
    <property type="match status" value="1"/>
</dbReference>
<dbReference type="SUPFAM" id="SSF75217">
    <property type="entry name" value="alpha/beta knot"/>
    <property type="match status" value="1"/>
</dbReference>
<keyword evidence="6 10" id="KW-0808">Transferase</keyword>
<evidence type="ECO:0000313" key="14">
    <source>
        <dbReference type="Proteomes" id="UP000238375"/>
    </source>
</evidence>
<dbReference type="EC" id="2.1.1.193" evidence="10"/>
<dbReference type="Gene3D" id="2.40.240.20">
    <property type="entry name" value="Hypothetical PUA domain-like, domain 1"/>
    <property type="match status" value="1"/>
</dbReference>
<evidence type="ECO:0000256" key="7">
    <source>
        <dbReference type="ARBA" id="ARBA00022691"/>
    </source>
</evidence>
<comment type="caution">
    <text evidence="13">The sequence shown here is derived from an EMBL/GenBank/DDBJ whole genome shotgun (WGS) entry which is preliminary data.</text>
</comment>
<dbReference type="Gene3D" id="3.40.1280.10">
    <property type="match status" value="1"/>
</dbReference>
<dbReference type="PIRSF" id="PIRSF015601">
    <property type="entry name" value="MTase_slr0722"/>
    <property type="match status" value="1"/>
</dbReference>
<evidence type="ECO:0000256" key="4">
    <source>
        <dbReference type="ARBA" id="ARBA00022552"/>
    </source>
</evidence>
<dbReference type="InterPro" id="IPR029026">
    <property type="entry name" value="tRNA_m1G_MTases_N"/>
</dbReference>
<dbReference type="InterPro" id="IPR015947">
    <property type="entry name" value="PUA-like_sf"/>
</dbReference>
<feature type="domain" description="Ribosomal RNA small subunit methyltransferase E methyltransferase" evidence="11">
    <location>
        <begin position="84"/>
        <end position="240"/>
    </location>
</feature>
<keyword evidence="5 10" id="KW-0489">Methyltransferase</keyword>
<keyword evidence="4 10" id="KW-0698">rRNA processing</keyword>
<dbReference type="InterPro" id="IPR046886">
    <property type="entry name" value="RsmE_MTase_dom"/>
</dbReference>
<dbReference type="PANTHER" id="PTHR30027">
    <property type="entry name" value="RIBOSOMAL RNA SMALL SUBUNIT METHYLTRANSFERASE E"/>
    <property type="match status" value="1"/>
</dbReference>
<comment type="similarity">
    <text evidence="2 10">Belongs to the RNA methyltransferase RsmE family.</text>
</comment>
<dbReference type="NCBIfam" id="TIGR00046">
    <property type="entry name" value="RsmE family RNA methyltransferase"/>
    <property type="match status" value="1"/>
</dbReference>
<organism evidence="13 14">
    <name type="scientific">Spirosoma oryzae</name>
    <dbReference type="NCBI Taxonomy" id="1469603"/>
    <lineage>
        <taxon>Bacteria</taxon>
        <taxon>Pseudomonadati</taxon>
        <taxon>Bacteroidota</taxon>
        <taxon>Cytophagia</taxon>
        <taxon>Cytophagales</taxon>
        <taxon>Cytophagaceae</taxon>
        <taxon>Spirosoma</taxon>
    </lineage>
</organism>
<dbReference type="InterPro" id="IPR006700">
    <property type="entry name" value="RsmE"/>
</dbReference>
<sequence>MGRSPDRRTFAERMHLFYQPELPDALFLPEDESRHAVKTLRLNNGDPITVTDGQGNAYSAVITATDPRRCTFRVLSVQAAAARPFSVRVCVAPTKSPDRIEWFVEKAVEVGIERISFFFGQHSERRHLKTDRLEKIAVAAMKQSLQTYLPQLDEPVSFGELLKSVSEEQRFIAHLPDNEPPVGLAKVAMPGGHYAVLIGPEGDFSTNELQQALDAGFRMVTLGNTRLRTETAALTACQYLNFLNQ</sequence>
<dbReference type="GO" id="GO:0070475">
    <property type="term" value="P:rRNA base methylation"/>
    <property type="evidence" value="ECO:0007669"/>
    <property type="project" value="TreeGrafter"/>
</dbReference>
<comment type="catalytic activity">
    <reaction evidence="9 10">
        <text>uridine(1498) in 16S rRNA + S-adenosyl-L-methionine = N(3)-methyluridine(1498) in 16S rRNA + S-adenosyl-L-homocysteine + H(+)</text>
        <dbReference type="Rhea" id="RHEA:42920"/>
        <dbReference type="Rhea" id="RHEA-COMP:10283"/>
        <dbReference type="Rhea" id="RHEA-COMP:10284"/>
        <dbReference type="ChEBI" id="CHEBI:15378"/>
        <dbReference type="ChEBI" id="CHEBI:57856"/>
        <dbReference type="ChEBI" id="CHEBI:59789"/>
        <dbReference type="ChEBI" id="CHEBI:65315"/>
        <dbReference type="ChEBI" id="CHEBI:74502"/>
        <dbReference type="EC" id="2.1.1.193"/>
    </reaction>
</comment>
<reference evidence="13 14" key="1">
    <citation type="submission" date="2018-03" db="EMBL/GenBank/DDBJ databases">
        <title>Genomic Encyclopedia of Archaeal and Bacterial Type Strains, Phase II (KMG-II): from individual species to whole genera.</title>
        <authorList>
            <person name="Goeker M."/>
        </authorList>
    </citation>
    <scope>NUCLEOTIDE SEQUENCE [LARGE SCALE GENOMIC DNA]</scope>
    <source>
        <strain evidence="13 14">DSM 28354</strain>
    </source>
</reference>
<feature type="domain" description="Ribosomal RNA small subunit methyltransferase E PUA-like" evidence="12">
    <location>
        <begin position="28"/>
        <end position="75"/>
    </location>
</feature>
<protein>
    <recommendedName>
        <fullName evidence="10">Ribosomal RNA small subunit methyltransferase E</fullName>
        <ecNumber evidence="10">2.1.1.193</ecNumber>
    </recommendedName>
</protein>
<keyword evidence="3 10" id="KW-0963">Cytoplasm</keyword>
<dbReference type="AlphaFoldDB" id="A0A2T0TF31"/>
<evidence type="ECO:0000259" key="12">
    <source>
        <dbReference type="Pfam" id="PF20260"/>
    </source>
</evidence>